<dbReference type="RefSeq" id="YP_010059129.1">
    <property type="nucleotide sequence ID" value="NC_054724.1"/>
</dbReference>
<keyword evidence="3" id="KW-1185">Reference proteome</keyword>
<reference evidence="3" key="1">
    <citation type="submission" date="2018-02" db="EMBL/GenBank/DDBJ databases">
        <authorList>
            <person name="Cohen D.B."/>
            <person name="Kent A.D."/>
        </authorList>
    </citation>
    <scope>NUCLEOTIDE SEQUENCE [LARGE SCALE GENOMIC DNA]</scope>
</reference>
<gene>
    <name evidence="2" type="primary">107</name>
    <name evidence="2" type="ORF">SEA_FINCH_107</name>
</gene>
<organism evidence="2 3">
    <name type="scientific">Rhodococcus phage Finch</name>
    <dbReference type="NCBI Taxonomy" id="2094144"/>
    <lineage>
        <taxon>Viruses</taxon>
        <taxon>Duplodnaviria</taxon>
        <taxon>Heunggongvirae</taxon>
        <taxon>Uroviricota</taxon>
        <taxon>Caudoviricetes</taxon>
        <taxon>Finchvirus</taxon>
        <taxon>Finchvirus finch</taxon>
    </lineage>
</organism>
<dbReference type="KEGG" id="vg:64766360"/>
<feature type="compositionally biased region" description="Basic and acidic residues" evidence="1">
    <location>
        <begin position="25"/>
        <end position="54"/>
    </location>
</feature>
<name>A0A2P1JXI1_9CAUD</name>
<evidence type="ECO:0000313" key="3">
    <source>
        <dbReference type="Proteomes" id="UP000241290"/>
    </source>
</evidence>
<sequence>MTKNSAAKKAARAYQAEHPGMTYPEAKRRSQAEYHARKAARETDDDRTGPERVQDAINMAGGTTPTVEGWA</sequence>
<feature type="compositionally biased region" description="Polar residues" evidence="1">
    <location>
        <begin position="61"/>
        <end position="71"/>
    </location>
</feature>
<feature type="region of interest" description="Disordered" evidence="1">
    <location>
        <begin position="1"/>
        <end position="71"/>
    </location>
</feature>
<dbReference type="Proteomes" id="UP000241290">
    <property type="component" value="Genome"/>
</dbReference>
<evidence type="ECO:0000313" key="2">
    <source>
        <dbReference type="EMBL" id="AVO25039.1"/>
    </source>
</evidence>
<dbReference type="GeneID" id="64766360"/>
<dbReference type="EMBL" id="MG962366">
    <property type="protein sequence ID" value="AVO25039.1"/>
    <property type="molecule type" value="Genomic_DNA"/>
</dbReference>
<feature type="compositionally biased region" description="Low complexity" evidence="1">
    <location>
        <begin position="1"/>
        <end position="16"/>
    </location>
</feature>
<proteinExistence type="predicted"/>
<evidence type="ECO:0000256" key="1">
    <source>
        <dbReference type="SAM" id="MobiDB-lite"/>
    </source>
</evidence>
<accession>A0A2P1JXI1</accession>
<protein>
    <submittedName>
        <fullName evidence="2">Uncharacterized protein</fullName>
    </submittedName>
</protein>